<name>A0A840C3M1_9HYPH</name>
<dbReference type="RefSeq" id="WP_055457564.1">
    <property type="nucleotide sequence ID" value="NZ_JACIEN010000003.1"/>
</dbReference>
<feature type="region of interest" description="Disordered" evidence="1">
    <location>
        <begin position="1"/>
        <end position="34"/>
    </location>
</feature>
<dbReference type="EMBL" id="JACIEN010000003">
    <property type="protein sequence ID" value="MBB4018089.1"/>
    <property type="molecule type" value="Genomic_DNA"/>
</dbReference>
<protein>
    <submittedName>
        <fullName evidence="2">Uncharacterized protein</fullName>
    </submittedName>
</protein>
<feature type="compositionally biased region" description="Basic and acidic residues" evidence="1">
    <location>
        <begin position="11"/>
        <end position="34"/>
    </location>
</feature>
<evidence type="ECO:0000313" key="2">
    <source>
        <dbReference type="EMBL" id="MBB4018089.1"/>
    </source>
</evidence>
<sequence length="89" mass="10243">MARAGRGPADVAERLAQRRDKAQSGRAGDDTGATWRRETFVLEREAARAKAREWFRRFPKAAYMTEVESWRDLGDGRIEFTMRRLPSAD</sequence>
<gene>
    <name evidence="2" type="ORF">GGR16_003123</name>
</gene>
<evidence type="ECO:0000256" key="1">
    <source>
        <dbReference type="SAM" id="MobiDB-lite"/>
    </source>
</evidence>
<proteinExistence type="predicted"/>
<keyword evidence="3" id="KW-1185">Reference proteome</keyword>
<comment type="caution">
    <text evidence="2">The sequence shown here is derived from an EMBL/GenBank/DDBJ whole genome shotgun (WGS) entry which is preliminary data.</text>
</comment>
<organism evidence="2 3">
    <name type="scientific">Chelatococcus caeni</name>
    <dbReference type="NCBI Taxonomy" id="1348468"/>
    <lineage>
        <taxon>Bacteria</taxon>
        <taxon>Pseudomonadati</taxon>
        <taxon>Pseudomonadota</taxon>
        <taxon>Alphaproteobacteria</taxon>
        <taxon>Hyphomicrobiales</taxon>
        <taxon>Chelatococcaceae</taxon>
        <taxon>Chelatococcus</taxon>
    </lineage>
</organism>
<dbReference type="AlphaFoldDB" id="A0A840C3M1"/>
<reference evidence="2 3" key="1">
    <citation type="submission" date="2020-08" db="EMBL/GenBank/DDBJ databases">
        <title>Genomic Encyclopedia of Type Strains, Phase IV (KMG-IV): sequencing the most valuable type-strain genomes for metagenomic binning, comparative biology and taxonomic classification.</title>
        <authorList>
            <person name="Goeker M."/>
        </authorList>
    </citation>
    <scope>NUCLEOTIDE SEQUENCE [LARGE SCALE GENOMIC DNA]</scope>
    <source>
        <strain evidence="2 3">DSM 103737</strain>
    </source>
</reference>
<dbReference type="Proteomes" id="UP000577362">
    <property type="component" value="Unassembled WGS sequence"/>
</dbReference>
<evidence type="ECO:0000313" key="3">
    <source>
        <dbReference type="Proteomes" id="UP000577362"/>
    </source>
</evidence>
<accession>A0A840C3M1</accession>